<name>A0ABW0WSP3_STRNO</name>
<evidence type="ECO:0000313" key="2">
    <source>
        <dbReference type="Proteomes" id="UP001596065"/>
    </source>
</evidence>
<keyword evidence="2" id="KW-1185">Reference proteome</keyword>
<protein>
    <recommendedName>
        <fullName evidence="3">DinB-like domain-containing protein</fullName>
    </recommendedName>
</protein>
<accession>A0ABW0WSP3</accession>
<organism evidence="1 2">
    <name type="scientific">Streptomyces nogalater</name>
    <dbReference type="NCBI Taxonomy" id="38314"/>
    <lineage>
        <taxon>Bacteria</taxon>
        <taxon>Bacillati</taxon>
        <taxon>Actinomycetota</taxon>
        <taxon>Actinomycetes</taxon>
        <taxon>Kitasatosporales</taxon>
        <taxon>Streptomycetaceae</taxon>
        <taxon>Streptomyces</taxon>
    </lineage>
</organism>
<reference evidence="2" key="1">
    <citation type="journal article" date="2019" name="Int. J. Syst. Evol. Microbiol.">
        <title>The Global Catalogue of Microorganisms (GCM) 10K type strain sequencing project: providing services to taxonomists for standard genome sequencing and annotation.</title>
        <authorList>
            <consortium name="The Broad Institute Genomics Platform"/>
            <consortium name="The Broad Institute Genome Sequencing Center for Infectious Disease"/>
            <person name="Wu L."/>
            <person name="Ma J."/>
        </authorList>
    </citation>
    <scope>NUCLEOTIDE SEQUENCE [LARGE SCALE GENOMIC DNA]</scope>
    <source>
        <strain evidence="2">KCTC 5701</strain>
    </source>
</reference>
<evidence type="ECO:0000313" key="1">
    <source>
        <dbReference type="EMBL" id="MFC5660695.1"/>
    </source>
</evidence>
<comment type="caution">
    <text evidence="1">The sequence shown here is derived from an EMBL/GenBank/DDBJ whole genome shotgun (WGS) entry which is preliminary data.</text>
</comment>
<dbReference type="EMBL" id="JBHSOE010000110">
    <property type="protein sequence ID" value="MFC5660695.1"/>
    <property type="molecule type" value="Genomic_DNA"/>
</dbReference>
<sequence>MDVTALASVYDSLIAQAEAITDTASLPATTRSDVDWRLCHIALADRIIATAAREQTDGRTATVDNQPSMDPDRIKQMIHSTTHAQRVDNVRRNWAELRSLLAGFSAADAQAQLTLRMHDRNGEYVSESVLTWSELIEMRTTRHIPGHRDALAQAVRSA</sequence>
<dbReference type="RefSeq" id="WP_344352557.1">
    <property type="nucleotide sequence ID" value="NZ_BAAASM010000064.1"/>
</dbReference>
<gene>
    <name evidence="1" type="ORF">ACFP3J_35200</name>
</gene>
<evidence type="ECO:0008006" key="3">
    <source>
        <dbReference type="Google" id="ProtNLM"/>
    </source>
</evidence>
<proteinExistence type="predicted"/>
<dbReference type="Proteomes" id="UP001596065">
    <property type="component" value="Unassembled WGS sequence"/>
</dbReference>